<name>A0ABV7V9S5_9SPHN</name>
<dbReference type="PANTHER" id="PTHR30468">
    <property type="entry name" value="ALPHA-KETOGLUTARATE-DEPENDENT SULFONATE DIOXYGENASE"/>
    <property type="match status" value="1"/>
</dbReference>
<keyword evidence="3 7" id="KW-0223">Dioxygenase</keyword>
<reference evidence="8" key="1">
    <citation type="journal article" date="2019" name="Int. J. Syst. Evol. Microbiol.">
        <title>The Global Catalogue of Microorganisms (GCM) 10K type strain sequencing project: providing services to taxonomists for standard genome sequencing and annotation.</title>
        <authorList>
            <consortium name="The Broad Institute Genomics Platform"/>
            <consortium name="The Broad Institute Genome Sequencing Center for Infectious Disease"/>
            <person name="Wu L."/>
            <person name="Ma J."/>
        </authorList>
    </citation>
    <scope>NUCLEOTIDE SEQUENCE [LARGE SCALE GENOMIC DNA]</scope>
    <source>
        <strain evidence="8">KCTC 42224</strain>
    </source>
</reference>
<dbReference type="SUPFAM" id="SSF51197">
    <property type="entry name" value="Clavaminate synthase-like"/>
    <property type="match status" value="1"/>
</dbReference>
<sequence>MDVEKLEAGLPFGVQVRGLGPAELEDDATVAELRELWIRHGVILFREVDDAPEFQIALSRCFGALEPHPVQELWVDGYPDLISLASRPESGNILEIEGKTVANWIPWHSDLSYVQKINRGGLLRVTQATSWGGETCFGDQIDAYDRLPQRLKARVEGLEILYQLKILDTTRYARRHDVKLLRASHTLEALRKRVDTDFPPVAHPAVYVQKETGRKVLNVSPLFAEGIVGMRPEEGGALLDELVDHIESCPAYRHAWGESEMILWDNWRMLHAVTGGPIDEVRIMRRTTIGGDYGYGRTLTYADAI</sequence>
<dbReference type="RefSeq" id="WP_191325762.1">
    <property type="nucleotide sequence ID" value="NZ_BMZP01000021.1"/>
</dbReference>
<dbReference type="PANTHER" id="PTHR30468:SF1">
    <property type="entry name" value="ALPHA-KETOGLUTARATE-DEPENDENT SULFONATE DIOXYGENASE"/>
    <property type="match status" value="1"/>
</dbReference>
<proteinExistence type="inferred from homology"/>
<evidence type="ECO:0000259" key="6">
    <source>
        <dbReference type="Pfam" id="PF02668"/>
    </source>
</evidence>
<keyword evidence="5" id="KW-0408">Iron</keyword>
<protein>
    <submittedName>
        <fullName evidence="7">TauD/TfdA dioxygenase family protein</fullName>
    </submittedName>
</protein>
<gene>
    <name evidence="7" type="ORF">ACFOOT_19960</name>
</gene>
<comment type="similarity">
    <text evidence="1">Belongs to the TfdA dioxygenase family.</text>
</comment>
<dbReference type="Gene3D" id="3.60.130.10">
    <property type="entry name" value="Clavaminate synthase-like"/>
    <property type="match status" value="1"/>
</dbReference>
<dbReference type="EMBL" id="JBHRYE010000051">
    <property type="protein sequence ID" value="MFC3673702.1"/>
    <property type="molecule type" value="Genomic_DNA"/>
</dbReference>
<organism evidence="7 8">
    <name type="scientific">Novosphingobium pokkalii</name>
    <dbReference type="NCBI Taxonomy" id="1770194"/>
    <lineage>
        <taxon>Bacteria</taxon>
        <taxon>Pseudomonadati</taxon>
        <taxon>Pseudomonadota</taxon>
        <taxon>Alphaproteobacteria</taxon>
        <taxon>Sphingomonadales</taxon>
        <taxon>Sphingomonadaceae</taxon>
        <taxon>Novosphingobium</taxon>
    </lineage>
</organism>
<evidence type="ECO:0000256" key="2">
    <source>
        <dbReference type="ARBA" id="ARBA00022723"/>
    </source>
</evidence>
<dbReference type="InterPro" id="IPR051323">
    <property type="entry name" value="AtsK-like"/>
</dbReference>
<evidence type="ECO:0000256" key="5">
    <source>
        <dbReference type="ARBA" id="ARBA00023004"/>
    </source>
</evidence>
<evidence type="ECO:0000313" key="7">
    <source>
        <dbReference type="EMBL" id="MFC3673702.1"/>
    </source>
</evidence>
<evidence type="ECO:0000256" key="3">
    <source>
        <dbReference type="ARBA" id="ARBA00022964"/>
    </source>
</evidence>
<comment type="caution">
    <text evidence="7">The sequence shown here is derived from an EMBL/GenBank/DDBJ whole genome shotgun (WGS) entry which is preliminary data.</text>
</comment>
<dbReference type="InterPro" id="IPR042098">
    <property type="entry name" value="TauD-like_sf"/>
</dbReference>
<dbReference type="GO" id="GO:0051213">
    <property type="term" value="F:dioxygenase activity"/>
    <property type="evidence" value="ECO:0007669"/>
    <property type="project" value="UniProtKB-KW"/>
</dbReference>
<dbReference type="Pfam" id="PF02668">
    <property type="entry name" value="TauD"/>
    <property type="match status" value="1"/>
</dbReference>
<keyword evidence="4" id="KW-0560">Oxidoreductase</keyword>
<evidence type="ECO:0000256" key="4">
    <source>
        <dbReference type="ARBA" id="ARBA00023002"/>
    </source>
</evidence>
<accession>A0ABV7V9S5</accession>
<keyword evidence="8" id="KW-1185">Reference proteome</keyword>
<dbReference type="Proteomes" id="UP001595683">
    <property type="component" value="Unassembled WGS sequence"/>
</dbReference>
<keyword evidence="2" id="KW-0479">Metal-binding</keyword>
<dbReference type="InterPro" id="IPR003819">
    <property type="entry name" value="TauD/TfdA-like"/>
</dbReference>
<evidence type="ECO:0000313" key="8">
    <source>
        <dbReference type="Proteomes" id="UP001595683"/>
    </source>
</evidence>
<feature type="domain" description="TauD/TfdA-like" evidence="6">
    <location>
        <begin position="12"/>
        <end position="288"/>
    </location>
</feature>
<evidence type="ECO:0000256" key="1">
    <source>
        <dbReference type="ARBA" id="ARBA00005896"/>
    </source>
</evidence>